<dbReference type="SUPFAM" id="SSF46689">
    <property type="entry name" value="Homeodomain-like"/>
    <property type="match status" value="1"/>
</dbReference>
<evidence type="ECO:0000313" key="6">
    <source>
        <dbReference type="Proteomes" id="UP000192284"/>
    </source>
</evidence>
<dbReference type="GO" id="GO:0000976">
    <property type="term" value="F:transcription cis-regulatory region binding"/>
    <property type="evidence" value="ECO:0007669"/>
    <property type="project" value="TreeGrafter"/>
</dbReference>
<keyword evidence="6" id="KW-1185">Reference proteome</keyword>
<dbReference type="GO" id="GO:0003700">
    <property type="term" value="F:DNA-binding transcription factor activity"/>
    <property type="evidence" value="ECO:0007669"/>
    <property type="project" value="TreeGrafter"/>
</dbReference>
<dbReference type="PROSITE" id="PS50977">
    <property type="entry name" value="HTH_TETR_2"/>
    <property type="match status" value="1"/>
</dbReference>
<dbReference type="Gene3D" id="1.10.357.10">
    <property type="entry name" value="Tetracycline Repressor, domain 2"/>
    <property type="match status" value="1"/>
</dbReference>
<name>A0A1X0A2J9_MYCAN</name>
<organism evidence="5 6">
    <name type="scientific">Mycobacterium angelicum</name>
    <dbReference type="NCBI Taxonomy" id="470074"/>
    <lineage>
        <taxon>Bacteria</taxon>
        <taxon>Bacillati</taxon>
        <taxon>Actinomycetota</taxon>
        <taxon>Actinomycetes</taxon>
        <taxon>Mycobacteriales</taxon>
        <taxon>Mycobacteriaceae</taxon>
        <taxon>Mycobacterium</taxon>
    </lineage>
</organism>
<feature type="domain" description="HTH tetR-type" evidence="4">
    <location>
        <begin position="22"/>
        <end position="82"/>
    </location>
</feature>
<reference evidence="5 6" key="1">
    <citation type="submission" date="2017-02" db="EMBL/GenBank/DDBJ databases">
        <title>The new phylogeny of genus Mycobacterium.</title>
        <authorList>
            <person name="Tortoli E."/>
            <person name="Trovato A."/>
            <person name="Cirillo D.M."/>
        </authorList>
    </citation>
    <scope>NUCLEOTIDE SEQUENCE [LARGE SCALE GENOMIC DNA]</scope>
    <source>
        <strain evidence="5 6">DSM 45057</strain>
    </source>
</reference>
<dbReference type="Pfam" id="PF00440">
    <property type="entry name" value="TetR_N"/>
    <property type="match status" value="1"/>
</dbReference>
<evidence type="ECO:0000256" key="1">
    <source>
        <dbReference type="ARBA" id="ARBA00023125"/>
    </source>
</evidence>
<dbReference type="AlphaFoldDB" id="A0A1X0A2J9"/>
<evidence type="ECO:0000256" key="3">
    <source>
        <dbReference type="SAM" id="MobiDB-lite"/>
    </source>
</evidence>
<dbReference type="PANTHER" id="PTHR30055">
    <property type="entry name" value="HTH-TYPE TRANSCRIPTIONAL REGULATOR RUTR"/>
    <property type="match status" value="1"/>
</dbReference>
<keyword evidence="1 2" id="KW-0238">DNA-binding</keyword>
<feature type="DNA-binding region" description="H-T-H motif" evidence="2">
    <location>
        <begin position="45"/>
        <end position="64"/>
    </location>
</feature>
<evidence type="ECO:0000259" key="4">
    <source>
        <dbReference type="PROSITE" id="PS50977"/>
    </source>
</evidence>
<feature type="region of interest" description="Disordered" evidence="3">
    <location>
        <begin position="1"/>
        <end position="20"/>
    </location>
</feature>
<proteinExistence type="predicted"/>
<dbReference type="OrthoDB" id="4542210at2"/>
<dbReference type="InterPro" id="IPR009057">
    <property type="entry name" value="Homeodomain-like_sf"/>
</dbReference>
<dbReference type="PANTHER" id="PTHR30055:SF209">
    <property type="entry name" value="POSSIBLE TRANSCRIPTIONAL REGULATORY PROTEIN (PROBABLY TETR-FAMILY)"/>
    <property type="match status" value="1"/>
</dbReference>
<gene>
    <name evidence="5" type="ORF">BST12_05465</name>
</gene>
<sequence>MSGVELPVSAPQQPPPERGDAARNRALLLDAARSLVAKRGADAVTMDDIATAAGVGKGTLFRRFGSRAGLMMVLLDEDELASQRAFLFGPPPLGPDAPPLVRLVAFGRERICFVHAHHELLSEASRDPLTRHGPPAAVQRTHVRVLLQSAETTGDLDVQTDALLALLDADYVEHQLANGHTLESLGDAWESLARKLCGR</sequence>
<protein>
    <submittedName>
        <fullName evidence="5">TetR family transcriptional regulator</fullName>
    </submittedName>
</protein>
<accession>A0A1X0A2J9</accession>
<comment type="caution">
    <text evidence="5">The sequence shown here is derived from an EMBL/GenBank/DDBJ whole genome shotgun (WGS) entry which is preliminary data.</text>
</comment>
<dbReference type="InterPro" id="IPR050109">
    <property type="entry name" value="HTH-type_TetR-like_transc_reg"/>
</dbReference>
<dbReference type="PRINTS" id="PR00455">
    <property type="entry name" value="HTHTETR"/>
</dbReference>
<dbReference type="InterPro" id="IPR001647">
    <property type="entry name" value="HTH_TetR"/>
</dbReference>
<evidence type="ECO:0000256" key="2">
    <source>
        <dbReference type="PROSITE-ProRule" id="PRU00335"/>
    </source>
</evidence>
<dbReference type="RefSeq" id="WP_083112000.1">
    <property type="nucleotide sequence ID" value="NZ_JACKTS010000031.1"/>
</dbReference>
<evidence type="ECO:0000313" key="5">
    <source>
        <dbReference type="EMBL" id="ORA24232.1"/>
    </source>
</evidence>
<dbReference type="EMBL" id="MVHE01000005">
    <property type="protein sequence ID" value="ORA24232.1"/>
    <property type="molecule type" value="Genomic_DNA"/>
</dbReference>
<dbReference type="Proteomes" id="UP000192284">
    <property type="component" value="Unassembled WGS sequence"/>
</dbReference>